<sequence length="110" mass="12677">MEFCVDSIYRLPFSFQNQEKWQEDTSTLVEEEVIEAHQLIVYNDEVNSFEYVILTLIEVCEHTPQQAEQCTLQIHFRGKCGVKTGGFDELVAMRNEICRRGISAEIEASA</sequence>
<comment type="caution">
    <text evidence="2">The sequence shown here is derived from an EMBL/GenBank/DDBJ whole genome shotgun (WGS) entry which is preliminary data.</text>
</comment>
<dbReference type="Proteomes" id="UP000293583">
    <property type="component" value="Unassembled WGS sequence"/>
</dbReference>
<keyword evidence="2" id="KW-0645">Protease</keyword>
<dbReference type="InterPro" id="IPR014719">
    <property type="entry name" value="Ribosomal_bL12_C/ClpS-like"/>
</dbReference>
<gene>
    <name evidence="2" type="ORF">EWU20_10655</name>
</gene>
<evidence type="ECO:0000259" key="1">
    <source>
        <dbReference type="Pfam" id="PF02617"/>
    </source>
</evidence>
<accession>A0A4Q9B9B5</accession>
<dbReference type="GO" id="GO:0008233">
    <property type="term" value="F:peptidase activity"/>
    <property type="evidence" value="ECO:0007669"/>
    <property type="project" value="UniProtKB-KW"/>
</dbReference>
<evidence type="ECO:0000313" key="3">
    <source>
        <dbReference type="Proteomes" id="UP000293583"/>
    </source>
</evidence>
<dbReference type="Gene3D" id="3.30.1390.10">
    <property type="match status" value="1"/>
</dbReference>
<dbReference type="SUPFAM" id="SSF54736">
    <property type="entry name" value="ClpS-like"/>
    <property type="match status" value="1"/>
</dbReference>
<name>A0A4Q9B9B5_9BACT</name>
<dbReference type="OrthoDB" id="598046at2"/>
<dbReference type="AlphaFoldDB" id="A0A4Q9B9B5"/>
<dbReference type="RefSeq" id="WP_130896409.1">
    <property type="nucleotide sequence ID" value="NZ_CP049835.1"/>
</dbReference>
<evidence type="ECO:0000313" key="2">
    <source>
        <dbReference type="EMBL" id="TBH71213.1"/>
    </source>
</evidence>
<keyword evidence="3" id="KW-1185">Reference proteome</keyword>
<dbReference type="InterPro" id="IPR003769">
    <property type="entry name" value="ClpS_core"/>
</dbReference>
<dbReference type="GO" id="GO:0030163">
    <property type="term" value="P:protein catabolic process"/>
    <property type="evidence" value="ECO:0007669"/>
    <property type="project" value="InterPro"/>
</dbReference>
<proteinExistence type="predicted"/>
<dbReference type="GO" id="GO:0006508">
    <property type="term" value="P:proteolysis"/>
    <property type="evidence" value="ECO:0007669"/>
    <property type="project" value="UniProtKB-KW"/>
</dbReference>
<keyword evidence="2" id="KW-0378">Hydrolase</keyword>
<reference evidence="2 3" key="1">
    <citation type="submission" date="2019-02" db="EMBL/GenBank/DDBJ databases">
        <title>Genome of a new Bacteroidetes strain.</title>
        <authorList>
            <person name="Pitt A."/>
        </authorList>
    </citation>
    <scope>NUCLEOTIDE SEQUENCE [LARGE SCALE GENOMIC DNA]</scope>
    <source>
        <strain evidence="2 3">103A-SOEBACH</strain>
    </source>
</reference>
<dbReference type="Pfam" id="PF02617">
    <property type="entry name" value="ClpS"/>
    <property type="match status" value="1"/>
</dbReference>
<organism evidence="2 3">
    <name type="scientific">Aquirufa antheringensis</name>
    <dbReference type="NCBI Taxonomy" id="2516559"/>
    <lineage>
        <taxon>Bacteria</taxon>
        <taxon>Pseudomonadati</taxon>
        <taxon>Bacteroidota</taxon>
        <taxon>Cytophagia</taxon>
        <taxon>Cytophagales</taxon>
        <taxon>Flectobacillaceae</taxon>
        <taxon>Aquirufa</taxon>
    </lineage>
</organism>
<dbReference type="EMBL" id="SEWY01000005">
    <property type="protein sequence ID" value="TBH71213.1"/>
    <property type="molecule type" value="Genomic_DNA"/>
</dbReference>
<protein>
    <submittedName>
        <fullName evidence="2">ATP-dependent Clp protease adaptor ClpS</fullName>
    </submittedName>
</protein>
<feature type="domain" description="Adaptor protein ClpS core" evidence="1">
    <location>
        <begin position="36"/>
        <end position="99"/>
    </location>
</feature>